<keyword evidence="3" id="KW-0238">DNA-binding</keyword>
<dbReference type="PANTHER" id="PTHR30346">
    <property type="entry name" value="TRANSCRIPTIONAL DUAL REGULATOR HCAR-RELATED"/>
    <property type="match status" value="1"/>
</dbReference>
<dbReference type="Pfam" id="PF03466">
    <property type="entry name" value="LysR_substrate"/>
    <property type="match status" value="1"/>
</dbReference>
<feature type="domain" description="HTH lysR-type" evidence="5">
    <location>
        <begin position="1"/>
        <end position="58"/>
    </location>
</feature>
<keyword evidence="4" id="KW-0804">Transcription</keyword>
<dbReference type="PROSITE" id="PS50931">
    <property type="entry name" value="HTH_LYSR"/>
    <property type="match status" value="1"/>
</dbReference>
<evidence type="ECO:0000259" key="5">
    <source>
        <dbReference type="PROSITE" id="PS50931"/>
    </source>
</evidence>
<organism evidence="6 7">
    <name type="scientific">Sporosarcina koreensis</name>
    <dbReference type="NCBI Taxonomy" id="334735"/>
    <lineage>
        <taxon>Bacteria</taxon>
        <taxon>Bacillati</taxon>
        <taxon>Bacillota</taxon>
        <taxon>Bacilli</taxon>
        <taxon>Bacillales</taxon>
        <taxon>Caryophanaceae</taxon>
        <taxon>Sporosarcina</taxon>
    </lineage>
</organism>
<dbReference type="Gene3D" id="3.40.190.10">
    <property type="entry name" value="Periplasmic binding protein-like II"/>
    <property type="match status" value="2"/>
</dbReference>
<dbReference type="InterPro" id="IPR005119">
    <property type="entry name" value="LysR_subst-bd"/>
</dbReference>
<dbReference type="SUPFAM" id="SSF46785">
    <property type="entry name" value="Winged helix' DNA-binding domain"/>
    <property type="match status" value="1"/>
</dbReference>
<sequence>MEIRQFMYFIAVAEELHFGKAAKKLGMTQPPLSQQIMNLEEALNVKLFHRTKRKVSLTEAGQYFYREVTKIQEKLNSVIQNAKLIDKGMLGMLKIGFGPDYGTLTKILKIYEQEYPNVQIQLEQMPTSEQLMALDKKEIQIGLLPGPIERKNIESRVVAEYPFKVVLPVDHPLAKEGGGIDLIDLKEENFIMTPREIGSAYYDSIINICNKAGFSPRIRKKTHELQTVIPLVSANMGVAILPEMLGYFKREEVVFLPINNCDVTLKNCIAWNKEARSPLIDLFLEIVEGI</sequence>
<name>A0ABW0U0R2_9BACL</name>
<dbReference type="PANTHER" id="PTHR30346:SF0">
    <property type="entry name" value="HCA OPERON TRANSCRIPTIONAL ACTIVATOR HCAR"/>
    <property type="match status" value="1"/>
</dbReference>
<dbReference type="EMBL" id="JBHSNP010000027">
    <property type="protein sequence ID" value="MFC5604360.1"/>
    <property type="molecule type" value="Genomic_DNA"/>
</dbReference>
<dbReference type="CDD" id="cd08414">
    <property type="entry name" value="PBP2_LTTR_aromatics_like"/>
    <property type="match status" value="1"/>
</dbReference>
<dbReference type="Gene3D" id="1.10.10.10">
    <property type="entry name" value="Winged helix-like DNA-binding domain superfamily/Winged helix DNA-binding domain"/>
    <property type="match status" value="1"/>
</dbReference>
<evidence type="ECO:0000256" key="1">
    <source>
        <dbReference type="ARBA" id="ARBA00009437"/>
    </source>
</evidence>
<keyword evidence="7" id="KW-1185">Reference proteome</keyword>
<proteinExistence type="inferred from homology"/>
<dbReference type="InterPro" id="IPR036388">
    <property type="entry name" value="WH-like_DNA-bd_sf"/>
</dbReference>
<evidence type="ECO:0000256" key="4">
    <source>
        <dbReference type="ARBA" id="ARBA00023163"/>
    </source>
</evidence>
<comment type="caution">
    <text evidence="6">The sequence shown here is derived from an EMBL/GenBank/DDBJ whole genome shotgun (WGS) entry which is preliminary data.</text>
</comment>
<gene>
    <name evidence="6" type="ORF">ACFPTP_14105</name>
</gene>
<reference evidence="7" key="1">
    <citation type="journal article" date="2019" name="Int. J. Syst. Evol. Microbiol.">
        <title>The Global Catalogue of Microorganisms (GCM) 10K type strain sequencing project: providing services to taxonomists for standard genome sequencing and annotation.</title>
        <authorList>
            <consortium name="The Broad Institute Genomics Platform"/>
            <consortium name="The Broad Institute Genome Sequencing Center for Infectious Disease"/>
            <person name="Wu L."/>
            <person name="Ma J."/>
        </authorList>
    </citation>
    <scope>NUCLEOTIDE SEQUENCE [LARGE SCALE GENOMIC DNA]</scope>
    <source>
        <strain evidence="7">KACC 11299</strain>
    </source>
</reference>
<dbReference type="Pfam" id="PF00126">
    <property type="entry name" value="HTH_1"/>
    <property type="match status" value="1"/>
</dbReference>
<evidence type="ECO:0000313" key="7">
    <source>
        <dbReference type="Proteomes" id="UP001596071"/>
    </source>
</evidence>
<accession>A0ABW0U0R2</accession>
<comment type="similarity">
    <text evidence="1">Belongs to the LysR transcriptional regulatory family.</text>
</comment>
<keyword evidence="2" id="KW-0805">Transcription regulation</keyword>
<evidence type="ECO:0000256" key="3">
    <source>
        <dbReference type="ARBA" id="ARBA00023125"/>
    </source>
</evidence>
<dbReference type="SUPFAM" id="SSF53850">
    <property type="entry name" value="Periplasmic binding protein-like II"/>
    <property type="match status" value="1"/>
</dbReference>
<dbReference type="Proteomes" id="UP001596071">
    <property type="component" value="Unassembled WGS sequence"/>
</dbReference>
<dbReference type="RefSeq" id="WP_381446034.1">
    <property type="nucleotide sequence ID" value="NZ_JBHSNP010000027.1"/>
</dbReference>
<protein>
    <submittedName>
        <fullName evidence="6">LysR family transcriptional regulator</fullName>
    </submittedName>
</protein>
<dbReference type="InterPro" id="IPR000847">
    <property type="entry name" value="LysR_HTH_N"/>
</dbReference>
<evidence type="ECO:0000256" key="2">
    <source>
        <dbReference type="ARBA" id="ARBA00023015"/>
    </source>
</evidence>
<evidence type="ECO:0000313" key="6">
    <source>
        <dbReference type="EMBL" id="MFC5604360.1"/>
    </source>
</evidence>
<dbReference type="PRINTS" id="PR00039">
    <property type="entry name" value="HTHLYSR"/>
</dbReference>
<dbReference type="InterPro" id="IPR036390">
    <property type="entry name" value="WH_DNA-bd_sf"/>
</dbReference>